<sequence length="194" mass="21869">MDSILLYTNDNLIGHSIYHYLIDSHENITRLGYGDVIHGKHLPLAQTVIFNLINKDISAIRIVDLLNALRLSLQRCQQPVLVVKSDIVALCRELITIDNAMIISEKSPLSLFSSIVKRAEGASELPPRRLRKQLSPRECQILELLIANNNNKRIAALLGIAHKTVHSHRIHIMQKLGIDNSRAMNQRIAALHQC</sequence>
<evidence type="ECO:0000256" key="2">
    <source>
        <dbReference type="ARBA" id="ARBA00023125"/>
    </source>
</evidence>
<dbReference type="InterPro" id="IPR016032">
    <property type="entry name" value="Sig_transdc_resp-reg_C-effctor"/>
</dbReference>
<organism evidence="5 6">
    <name type="scientific">Klebsiella variicola</name>
    <dbReference type="NCBI Taxonomy" id="244366"/>
    <lineage>
        <taxon>Bacteria</taxon>
        <taxon>Pseudomonadati</taxon>
        <taxon>Pseudomonadota</taxon>
        <taxon>Gammaproteobacteria</taxon>
        <taxon>Enterobacterales</taxon>
        <taxon>Enterobacteriaceae</taxon>
        <taxon>Klebsiella/Raoultella group</taxon>
        <taxon>Klebsiella</taxon>
        <taxon>Klebsiella pneumoniae complex</taxon>
    </lineage>
</organism>
<keyword evidence="2" id="KW-0238">DNA-binding</keyword>
<dbReference type="PANTHER" id="PTHR44688">
    <property type="entry name" value="DNA-BINDING TRANSCRIPTIONAL ACTIVATOR DEVR_DOSR"/>
    <property type="match status" value="1"/>
</dbReference>
<dbReference type="GO" id="GO:0003677">
    <property type="term" value="F:DNA binding"/>
    <property type="evidence" value="ECO:0007669"/>
    <property type="project" value="UniProtKB-KW"/>
</dbReference>
<feature type="domain" description="HTH luxR-type" evidence="4">
    <location>
        <begin position="127"/>
        <end position="192"/>
    </location>
</feature>
<dbReference type="SUPFAM" id="SSF46894">
    <property type="entry name" value="C-terminal effector domain of the bipartite response regulators"/>
    <property type="match status" value="1"/>
</dbReference>
<dbReference type="EMBL" id="BQTA01000016">
    <property type="protein sequence ID" value="GKK00442.1"/>
    <property type="molecule type" value="Genomic_DNA"/>
</dbReference>
<evidence type="ECO:0000313" key="6">
    <source>
        <dbReference type="Proteomes" id="UP001060507"/>
    </source>
</evidence>
<dbReference type="PANTHER" id="PTHR44688:SF16">
    <property type="entry name" value="DNA-BINDING TRANSCRIPTIONAL ACTIVATOR DEVR_DOSR"/>
    <property type="match status" value="1"/>
</dbReference>
<accession>A0A9P3UHI1</accession>
<dbReference type="InterPro" id="IPR000792">
    <property type="entry name" value="Tscrpt_reg_LuxR_C"/>
</dbReference>
<protein>
    <submittedName>
        <fullName evidence="5">Helix-turn-helix transcriptional regulator</fullName>
    </submittedName>
</protein>
<keyword evidence="1" id="KW-0805">Transcription regulation</keyword>
<dbReference type="InterPro" id="IPR036388">
    <property type="entry name" value="WH-like_DNA-bd_sf"/>
</dbReference>
<comment type="caution">
    <text evidence="5">The sequence shown here is derived from an EMBL/GenBank/DDBJ whole genome shotgun (WGS) entry which is preliminary data.</text>
</comment>
<dbReference type="GO" id="GO:0006355">
    <property type="term" value="P:regulation of DNA-templated transcription"/>
    <property type="evidence" value="ECO:0007669"/>
    <property type="project" value="InterPro"/>
</dbReference>
<dbReference type="Gene3D" id="1.10.10.10">
    <property type="entry name" value="Winged helix-like DNA-binding domain superfamily/Winged helix DNA-binding domain"/>
    <property type="match status" value="1"/>
</dbReference>
<name>A0A9P3UHI1_KLEVA</name>
<dbReference type="AlphaFoldDB" id="A0A9P3UHI1"/>
<evidence type="ECO:0000313" key="5">
    <source>
        <dbReference type="EMBL" id="GKK00442.1"/>
    </source>
</evidence>
<gene>
    <name evidence="5" type="ORF">NUKP37_42290</name>
</gene>
<dbReference type="Pfam" id="PF00196">
    <property type="entry name" value="GerE"/>
    <property type="match status" value="1"/>
</dbReference>
<dbReference type="SMART" id="SM00421">
    <property type="entry name" value="HTH_LUXR"/>
    <property type="match status" value="1"/>
</dbReference>
<dbReference type="CDD" id="cd06170">
    <property type="entry name" value="LuxR_C_like"/>
    <property type="match status" value="1"/>
</dbReference>
<evidence type="ECO:0000259" key="4">
    <source>
        <dbReference type="PROSITE" id="PS50043"/>
    </source>
</evidence>
<reference evidence="5" key="1">
    <citation type="journal article" date="2022" name="J. Appl. Microbiol.">
        <title>PCR-based ORF typing of Klebsiella pneumoniae for rapid identification of global clones and transmission events.</title>
        <authorList>
            <person name="Nonogaki R."/>
            <person name="Iijima A."/>
            <person name="Kawamura K."/>
            <person name="Kayama S."/>
            <person name="Sugai M."/>
            <person name="Yagi T."/>
            <person name="Arakawa Y."/>
            <person name="Doi Y."/>
            <person name="Suzuki M."/>
        </authorList>
    </citation>
    <scope>NUCLEOTIDE SEQUENCE</scope>
    <source>
        <strain evidence="5">NUKP-37</strain>
    </source>
</reference>
<dbReference type="Proteomes" id="UP001060507">
    <property type="component" value="Unassembled WGS sequence"/>
</dbReference>
<dbReference type="PROSITE" id="PS50043">
    <property type="entry name" value="HTH_LUXR_2"/>
    <property type="match status" value="1"/>
</dbReference>
<dbReference type="RefSeq" id="WP_049008691.1">
    <property type="nucleotide sequence ID" value="NZ_CP186003.1"/>
</dbReference>
<proteinExistence type="predicted"/>
<evidence type="ECO:0000256" key="3">
    <source>
        <dbReference type="ARBA" id="ARBA00023163"/>
    </source>
</evidence>
<evidence type="ECO:0000256" key="1">
    <source>
        <dbReference type="ARBA" id="ARBA00023015"/>
    </source>
</evidence>
<keyword evidence="3" id="KW-0804">Transcription</keyword>
<dbReference type="PRINTS" id="PR00038">
    <property type="entry name" value="HTHLUXR"/>
</dbReference>